<evidence type="ECO:0000313" key="3">
    <source>
        <dbReference type="Proteomes" id="UP001642540"/>
    </source>
</evidence>
<reference evidence="2 3" key="1">
    <citation type="submission" date="2024-08" db="EMBL/GenBank/DDBJ databases">
        <authorList>
            <person name="Cucini C."/>
            <person name="Frati F."/>
        </authorList>
    </citation>
    <scope>NUCLEOTIDE SEQUENCE [LARGE SCALE GENOMIC DNA]</scope>
</reference>
<name>A0ABP1PKZ3_9HEXA</name>
<dbReference type="Proteomes" id="UP001642540">
    <property type="component" value="Unassembled WGS sequence"/>
</dbReference>
<protein>
    <submittedName>
        <fullName evidence="2">Uncharacterized protein</fullName>
    </submittedName>
</protein>
<evidence type="ECO:0000256" key="1">
    <source>
        <dbReference type="SAM" id="MobiDB-lite"/>
    </source>
</evidence>
<proteinExistence type="predicted"/>
<feature type="compositionally biased region" description="Low complexity" evidence="1">
    <location>
        <begin position="7"/>
        <end position="23"/>
    </location>
</feature>
<gene>
    <name evidence="2" type="ORF">ODALV1_LOCUS1194</name>
</gene>
<sequence>MNLQNWSPSHSANNSTATTESSPGIWEGFYTNSDTFGNWNPWQSKDFLSEAIVEEQNALNLNLSSQTLNGSLRWLSTYRQTYSVRTSTLQLSVTPKHPVNVCNHPIQFQVV</sequence>
<feature type="region of interest" description="Disordered" evidence="1">
    <location>
        <begin position="1"/>
        <end position="24"/>
    </location>
</feature>
<dbReference type="EMBL" id="CAXLJM020000004">
    <property type="protein sequence ID" value="CAL8070346.1"/>
    <property type="molecule type" value="Genomic_DNA"/>
</dbReference>
<keyword evidence="3" id="KW-1185">Reference proteome</keyword>
<accession>A0ABP1PKZ3</accession>
<organism evidence="2 3">
    <name type="scientific">Orchesella dallaii</name>
    <dbReference type="NCBI Taxonomy" id="48710"/>
    <lineage>
        <taxon>Eukaryota</taxon>
        <taxon>Metazoa</taxon>
        <taxon>Ecdysozoa</taxon>
        <taxon>Arthropoda</taxon>
        <taxon>Hexapoda</taxon>
        <taxon>Collembola</taxon>
        <taxon>Entomobryomorpha</taxon>
        <taxon>Entomobryoidea</taxon>
        <taxon>Orchesellidae</taxon>
        <taxon>Orchesellinae</taxon>
        <taxon>Orchesella</taxon>
    </lineage>
</organism>
<comment type="caution">
    <text evidence="2">The sequence shown here is derived from an EMBL/GenBank/DDBJ whole genome shotgun (WGS) entry which is preliminary data.</text>
</comment>
<evidence type="ECO:0000313" key="2">
    <source>
        <dbReference type="EMBL" id="CAL8070346.1"/>
    </source>
</evidence>